<keyword evidence="2" id="KW-0251">Elongation factor</keyword>
<evidence type="ECO:0000256" key="3">
    <source>
        <dbReference type="ARBA" id="ARBA00022917"/>
    </source>
</evidence>
<proteinExistence type="predicted"/>
<dbReference type="GO" id="GO:0005829">
    <property type="term" value="C:cytosol"/>
    <property type="evidence" value="ECO:0007669"/>
    <property type="project" value="TreeGrafter"/>
</dbReference>
<dbReference type="PANTHER" id="PTHR42908:SF10">
    <property type="entry name" value="EUKARYOTIC TRANSLATION ELONGATION FACTOR 2"/>
    <property type="match status" value="1"/>
</dbReference>
<accession>A0A8S1MPF4</accession>
<evidence type="ECO:0000256" key="1">
    <source>
        <dbReference type="ARBA" id="ARBA00022490"/>
    </source>
</evidence>
<keyword evidence="1" id="KW-0963">Cytoplasm</keyword>
<dbReference type="PANTHER" id="PTHR42908">
    <property type="entry name" value="TRANSLATION ELONGATION FACTOR-RELATED"/>
    <property type="match status" value="1"/>
</dbReference>
<keyword evidence="3" id="KW-0648">Protein biosynthesis</keyword>
<name>A0A8S1MPF4_PARPR</name>
<evidence type="ECO:0000256" key="2">
    <source>
        <dbReference type="ARBA" id="ARBA00022768"/>
    </source>
</evidence>
<protein>
    <submittedName>
        <fullName evidence="4">Uncharacterized protein</fullName>
    </submittedName>
</protein>
<reference evidence="4" key="1">
    <citation type="submission" date="2021-01" db="EMBL/GenBank/DDBJ databases">
        <authorList>
            <consortium name="Genoscope - CEA"/>
            <person name="William W."/>
        </authorList>
    </citation>
    <scope>NUCLEOTIDE SEQUENCE</scope>
</reference>
<evidence type="ECO:0000313" key="5">
    <source>
        <dbReference type="Proteomes" id="UP000688137"/>
    </source>
</evidence>
<dbReference type="EMBL" id="CAJJDM010000070">
    <property type="protein sequence ID" value="CAD8082120.1"/>
    <property type="molecule type" value="Genomic_DNA"/>
</dbReference>
<dbReference type="GO" id="GO:0043022">
    <property type="term" value="F:ribosome binding"/>
    <property type="evidence" value="ECO:0007669"/>
    <property type="project" value="TreeGrafter"/>
</dbReference>
<dbReference type="GO" id="GO:0003746">
    <property type="term" value="F:translation elongation factor activity"/>
    <property type="evidence" value="ECO:0007669"/>
    <property type="project" value="UniProtKB-KW"/>
</dbReference>
<dbReference type="AlphaFoldDB" id="A0A8S1MPF4"/>
<dbReference type="Proteomes" id="UP000688137">
    <property type="component" value="Unassembled WGS sequence"/>
</dbReference>
<comment type="caution">
    <text evidence="4">The sequence shown here is derived from an EMBL/GenBank/DDBJ whole genome shotgun (WGS) entry which is preliminary data.</text>
</comment>
<evidence type="ECO:0000313" key="4">
    <source>
        <dbReference type="EMBL" id="CAD8082120.1"/>
    </source>
</evidence>
<organism evidence="4 5">
    <name type="scientific">Paramecium primaurelia</name>
    <dbReference type="NCBI Taxonomy" id="5886"/>
    <lineage>
        <taxon>Eukaryota</taxon>
        <taxon>Sar</taxon>
        <taxon>Alveolata</taxon>
        <taxon>Ciliophora</taxon>
        <taxon>Intramacronucleata</taxon>
        <taxon>Oligohymenophorea</taxon>
        <taxon>Peniculida</taxon>
        <taxon>Parameciidae</taxon>
        <taxon>Paramecium</taxon>
    </lineage>
</organism>
<dbReference type="GO" id="GO:1990904">
    <property type="term" value="C:ribonucleoprotein complex"/>
    <property type="evidence" value="ECO:0007669"/>
    <property type="project" value="TreeGrafter"/>
</dbReference>
<sequence length="268" mass="31839">MLAKDKQWQYRKIQAVMSKWINEADILIEMIICNFPSSIEVQKNRTSYLFECPLNNTIPQFMRECDFKGPLICIIQLNLALLNLQGVFQQISQSYQEQILKKVDFFFWQNIFRYCKKKLFKQNTDDIQLSIIHIRCFLWLYFMIRMLSYQGGVQKNNYLIYIGSPRILSNQINELFSFTINKSAQCLKRLFQSDQLTNCKSEKTRVLTLAGCGELHLDICLNYLVNDFAKFKQFDLIQFYLIKKLFKQHKMLSLLLNLSIISYKICLC</sequence>
<keyword evidence="5" id="KW-1185">Reference proteome</keyword>
<dbReference type="GO" id="GO:0003924">
    <property type="term" value="F:GTPase activity"/>
    <property type="evidence" value="ECO:0007669"/>
    <property type="project" value="TreeGrafter"/>
</dbReference>
<gene>
    <name evidence="4" type="ORF">PPRIM_AZ9-3.1.T0670094</name>
</gene>